<evidence type="ECO:0000313" key="3">
    <source>
        <dbReference type="EMBL" id="PKK89413.1"/>
    </source>
</evidence>
<gene>
    <name evidence="3" type="ORF">CVV64_14505</name>
</gene>
<dbReference type="InterPro" id="IPR017853">
    <property type="entry name" value="GH"/>
</dbReference>
<dbReference type="PROSITE" id="PS51257">
    <property type="entry name" value="PROKAR_LIPOPROTEIN"/>
    <property type="match status" value="1"/>
</dbReference>
<keyword evidence="2" id="KW-0732">Signal</keyword>
<dbReference type="CDD" id="cd19608">
    <property type="entry name" value="GH113_mannanase-like"/>
    <property type="match status" value="1"/>
</dbReference>
<protein>
    <recommendedName>
        <fullName evidence="5">GTA TIM-barrel-like domain-containing protein</fullName>
    </recommendedName>
</protein>
<evidence type="ECO:0000256" key="2">
    <source>
        <dbReference type="SAM" id="SignalP"/>
    </source>
</evidence>
<evidence type="ECO:0000313" key="4">
    <source>
        <dbReference type="Proteomes" id="UP000233256"/>
    </source>
</evidence>
<dbReference type="Proteomes" id="UP000233256">
    <property type="component" value="Unassembled WGS sequence"/>
</dbReference>
<sequence>MIIRCIQKSFMKITVMILFFSVSCLLACIALASTDFRGFNFTDWSSDGYGSAEALSSAIAMEKTGSNTYTLIVTEYMDSANSSAIVSKSGKTPSQESLVTLITQLKARGHKVILKPHVDFQDNTFRGDFVPAKTSEWFDQYREMMNKYAEIAAHSGADILCVGTELKGTTRYADEWRRVIADARSRFGGSLTYAADWTNYDKVSFWDSLDYAGIDAYFPLSYESEPSMAALVDGWMIQRARIDAWQASHGKPLLLTEVGYRNSDDAASKPWAWGDNPEQDDELQQKLYRATAIAWADVPYLAGMQWWEWRACGVEKSVDFSPRNKEAGDFLSSWYSGNIEFEIADCRASYERLKRARESSDRGFFRKFLDFMAGKGFKSDSELKMDLADAEKTFSVSLASLDRAIDLSVSKPLKKSVGANSMSMGSRNFKSLQDQLQALEQRLAEAFQNGDLTEISMLKHEISVLRSTMRADSSKRTR</sequence>
<dbReference type="Gene3D" id="3.20.20.80">
    <property type="entry name" value="Glycosidases"/>
    <property type="match status" value="1"/>
</dbReference>
<dbReference type="SUPFAM" id="SSF51445">
    <property type="entry name" value="(Trans)glycosidases"/>
    <property type="match status" value="1"/>
</dbReference>
<feature type="chain" id="PRO_5014735501" description="GTA TIM-barrel-like domain-containing protein" evidence="2">
    <location>
        <begin position="33"/>
        <end position="478"/>
    </location>
</feature>
<dbReference type="InterPro" id="IPR055151">
    <property type="entry name" value="GH113"/>
</dbReference>
<proteinExistence type="predicted"/>
<comment type="caution">
    <text evidence="3">The sequence shown here is derived from an EMBL/GenBank/DDBJ whole genome shotgun (WGS) entry which is preliminary data.</text>
</comment>
<evidence type="ECO:0000256" key="1">
    <source>
        <dbReference type="SAM" id="Coils"/>
    </source>
</evidence>
<evidence type="ECO:0008006" key="5">
    <source>
        <dbReference type="Google" id="ProtNLM"/>
    </source>
</evidence>
<accession>A0A2N1PM47</accession>
<dbReference type="AlphaFoldDB" id="A0A2N1PM47"/>
<dbReference type="EMBL" id="PGXC01000018">
    <property type="protein sequence ID" value="PKK89413.1"/>
    <property type="molecule type" value="Genomic_DNA"/>
</dbReference>
<feature type="coiled-coil region" evidence="1">
    <location>
        <begin position="422"/>
        <end position="449"/>
    </location>
</feature>
<feature type="signal peptide" evidence="2">
    <location>
        <begin position="1"/>
        <end position="32"/>
    </location>
</feature>
<name>A0A2N1PM47_9BACT</name>
<organism evidence="3 4">
    <name type="scientific">Candidatus Wallbacteria bacterium HGW-Wallbacteria-1</name>
    <dbReference type="NCBI Taxonomy" id="2013854"/>
    <lineage>
        <taxon>Bacteria</taxon>
        <taxon>Candidatus Walliibacteriota</taxon>
    </lineage>
</organism>
<reference evidence="3 4" key="1">
    <citation type="journal article" date="2017" name="ISME J.">
        <title>Potential for microbial H2 and metal transformations associated with novel bacteria and archaea in deep terrestrial subsurface sediments.</title>
        <authorList>
            <person name="Hernsdorf A.W."/>
            <person name="Amano Y."/>
            <person name="Miyakawa K."/>
            <person name="Ise K."/>
            <person name="Suzuki Y."/>
            <person name="Anantharaman K."/>
            <person name="Probst A."/>
            <person name="Burstein D."/>
            <person name="Thomas B.C."/>
            <person name="Banfield J.F."/>
        </authorList>
    </citation>
    <scope>NUCLEOTIDE SEQUENCE [LARGE SCALE GENOMIC DNA]</scope>
    <source>
        <strain evidence="3">HGW-Wallbacteria-1</strain>
    </source>
</reference>
<dbReference type="Pfam" id="PF22612">
    <property type="entry name" value="GH113"/>
    <property type="match status" value="1"/>
</dbReference>
<keyword evidence="1" id="KW-0175">Coiled coil</keyword>